<evidence type="ECO:0000313" key="2">
    <source>
        <dbReference type="Proteomes" id="UP001320706"/>
    </source>
</evidence>
<dbReference type="EMBL" id="JAMKPW020000031">
    <property type="protein sequence ID" value="KAK8203357.1"/>
    <property type="molecule type" value="Genomic_DNA"/>
</dbReference>
<accession>A0ACC3S9A0</accession>
<gene>
    <name evidence="1" type="ORF">M8818_005335</name>
</gene>
<name>A0ACC3S9A0_9PEZI</name>
<sequence length="165" mass="17667">MALAAASEAEPAGKDTRRTVSCCTHSVPTVAGHGVQRTETDSCSLSWVGGELTRSYSGSRAPGYRLYLDHDVSRRVGQLSQSSSPARSPYHSENISPRAPAMRMSSTGSRASENDYFQSKYFDAESSSMGSISAIIGASHWSKDSAEPIKIHFAPNVAQKHATVT</sequence>
<comment type="caution">
    <text evidence="1">The sequence shown here is derived from an EMBL/GenBank/DDBJ whole genome shotgun (WGS) entry which is preliminary data.</text>
</comment>
<dbReference type="Proteomes" id="UP001320706">
    <property type="component" value="Unassembled WGS sequence"/>
</dbReference>
<evidence type="ECO:0000313" key="1">
    <source>
        <dbReference type="EMBL" id="KAK8203357.1"/>
    </source>
</evidence>
<protein>
    <submittedName>
        <fullName evidence="1">Uncharacterized protein</fullName>
    </submittedName>
</protein>
<organism evidence="1 2">
    <name type="scientific">Zalaria obscura</name>
    <dbReference type="NCBI Taxonomy" id="2024903"/>
    <lineage>
        <taxon>Eukaryota</taxon>
        <taxon>Fungi</taxon>
        <taxon>Dikarya</taxon>
        <taxon>Ascomycota</taxon>
        <taxon>Pezizomycotina</taxon>
        <taxon>Dothideomycetes</taxon>
        <taxon>Dothideomycetidae</taxon>
        <taxon>Dothideales</taxon>
        <taxon>Zalariaceae</taxon>
        <taxon>Zalaria</taxon>
    </lineage>
</organism>
<proteinExistence type="predicted"/>
<keyword evidence="2" id="KW-1185">Reference proteome</keyword>
<reference evidence="1" key="1">
    <citation type="submission" date="2024-02" db="EMBL/GenBank/DDBJ databases">
        <title>Metagenome Assembled Genome of Zalaria obscura JY119.</title>
        <authorList>
            <person name="Vighnesh L."/>
            <person name="Jagadeeshwari U."/>
            <person name="Venkata Ramana C."/>
            <person name="Sasikala C."/>
        </authorList>
    </citation>
    <scope>NUCLEOTIDE SEQUENCE</scope>
    <source>
        <strain evidence="1">JY119</strain>
    </source>
</reference>